<dbReference type="Proteomes" id="UP000574276">
    <property type="component" value="Unassembled WGS sequence"/>
</dbReference>
<evidence type="ECO:0000256" key="1">
    <source>
        <dbReference type="SAM" id="Coils"/>
    </source>
</evidence>
<dbReference type="Pfam" id="PF06054">
    <property type="entry name" value="CoiA_nuc"/>
    <property type="match status" value="1"/>
</dbReference>
<evidence type="ECO:0000313" key="3">
    <source>
        <dbReference type="EMBL" id="MBB2182540.1"/>
    </source>
</evidence>
<dbReference type="InterPro" id="IPR010330">
    <property type="entry name" value="CoiA_nuc"/>
</dbReference>
<name>A0A839JYP4_9FIRM</name>
<keyword evidence="4" id="KW-1185">Reference proteome</keyword>
<dbReference type="RefSeq" id="WP_228352257.1">
    <property type="nucleotide sequence ID" value="NZ_JACEGA010000001.1"/>
</dbReference>
<comment type="caution">
    <text evidence="3">The sequence shown here is derived from an EMBL/GenBank/DDBJ whole genome shotgun (WGS) entry which is preliminary data.</text>
</comment>
<dbReference type="EMBL" id="JACEGA010000001">
    <property type="protein sequence ID" value="MBB2182540.1"/>
    <property type="molecule type" value="Genomic_DNA"/>
</dbReference>
<protein>
    <recommendedName>
        <fullName evidence="2">Competence protein CoiA nuclease-like domain-containing protein</fullName>
    </recommendedName>
</protein>
<organism evidence="3 4">
    <name type="scientific">Variimorphobacter saccharofermentans</name>
    <dbReference type="NCBI Taxonomy" id="2755051"/>
    <lineage>
        <taxon>Bacteria</taxon>
        <taxon>Bacillati</taxon>
        <taxon>Bacillota</taxon>
        <taxon>Clostridia</taxon>
        <taxon>Lachnospirales</taxon>
        <taxon>Lachnospiraceae</taxon>
        <taxon>Variimorphobacter</taxon>
    </lineage>
</organism>
<accession>A0A839JYP4</accession>
<evidence type="ECO:0000259" key="2">
    <source>
        <dbReference type="Pfam" id="PF06054"/>
    </source>
</evidence>
<proteinExistence type="predicted"/>
<reference evidence="3 4" key="1">
    <citation type="submission" date="2020-07" db="EMBL/GenBank/DDBJ databases">
        <title>Characterization and genome sequencing of isolate MD1, a novel member within the family Lachnospiraceae.</title>
        <authorList>
            <person name="Rettenmaier R."/>
            <person name="Di Bello L."/>
            <person name="Zinser C."/>
            <person name="Scheitz K."/>
            <person name="Liebl W."/>
            <person name="Zverlov V."/>
        </authorList>
    </citation>
    <scope>NUCLEOTIDE SEQUENCE [LARGE SCALE GENOMIC DNA]</scope>
    <source>
        <strain evidence="3 4">MD1</strain>
    </source>
</reference>
<gene>
    <name evidence="3" type="ORF">H0486_06600</name>
</gene>
<feature type="domain" description="Competence protein CoiA nuclease-like" evidence="2">
    <location>
        <begin position="76"/>
        <end position="219"/>
    </location>
</feature>
<keyword evidence="1" id="KW-0175">Coiled coil</keyword>
<evidence type="ECO:0000313" key="4">
    <source>
        <dbReference type="Proteomes" id="UP000574276"/>
    </source>
</evidence>
<dbReference type="AlphaFoldDB" id="A0A839JYP4"/>
<sequence>MENCVYQGDVICTFDLKDENGIYYEDMVLDWKQAASNRLLTCMECGANVYLAAGPIKEPYFSHYDVMECNYGSGHETEEHKKGKRLLYHMLKRSFPDAQVWARFRMDNGMYSTLYCEASGGIKLAVDYRLQNNSLDKFQMRESFYQSKQIVPIYVLGIRMEKDIAQIDWYQHLLQSAMGYLVFLDVEKEQLTLKKSFGYRLGNERKFKYCEKTYPLRELTVSKDGQMVCDFSEECMKVEAWIRNEKQQYTQRKERLRLLQEEKQRLEAAEQQRLEEYRRRRLEEENQDKYSTKDGRNDDQNGVRIEESYVVQAFKPDNKEERDYIESLGLNYSIYQKCKQMIKEGNAHLVAKKYYDAFYNRMI</sequence>
<feature type="coiled-coil region" evidence="1">
    <location>
        <begin position="242"/>
        <end position="287"/>
    </location>
</feature>